<gene>
    <name evidence="2" type="ORF">CEXT_160991</name>
</gene>
<comment type="caution">
    <text evidence="2">The sequence shown here is derived from an EMBL/GenBank/DDBJ whole genome shotgun (WGS) entry which is preliminary data.</text>
</comment>
<keyword evidence="1" id="KW-0472">Membrane</keyword>
<dbReference type="AlphaFoldDB" id="A0AAV4WCX7"/>
<proteinExistence type="predicted"/>
<feature type="transmembrane region" description="Helical" evidence="1">
    <location>
        <begin position="102"/>
        <end position="121"/>
    </location>
</feature>
<dbReference type="EMBL" id="BPLR01015890">
    <property type="protein sequence ID" value="GIY79458.1"/>
    <property type="molecule type" value="Genomic_DNA"/>
</dbReference>
<evidence type="ECO:0000256" key="1">
    <source>
        <dbReference type="SAM" id="Phobius"/>
    </source>
</evidence>
<evidence type="ECO:0000313" key="3">
    <source>
        <dbReference type="Proteomes" id="UP001054945"/>
    </source>
</evidence>
<name>A0AAV4WCX7_CAEEX</name>
<dbReference type="Proteomes" id="UP001054945">
    <property type="component" value="Unassembled WGS sequence"/>
</dbReference>
<evidence type="ECO:0000313" key="2">
    <source>
        <dbReference type="EMBL" id="GIY79458.1"/>
    </source>
</evidence>
<reference evidence="2 3" key="1">
    <citation type="submission" date="2021-06" db="EMBL/GenBank/DDBJ databases">
        <title>Caerostris extrusa draft genome.</title>
        <authorList>
            <person name="Kono N."/>
            <person name="Arakawa K."/>
        </authorList>
    </citation>
    <scope>NUCLEOTIDE SEQUENCE [LARGE SCALE GENOMIC DNA]</scope>
</reference>
<keyword evidence="1" id="KW-0812">Transmembrane</keyword>
<keyword evidence="3" id="KW-1185">Reference proteome</keyword>
<accession>A0AAV4WCX7</accession>
<sequence>MDSWRMCSKNSPSIIPPVRVGGLRAQPFNESRDCAKNEVSVFKNQYPVFDILRKQRRKFASSPFIRQKIQSLSSITYSISLRNKWIQGLPERASRRTPPPPFHIFLAIGGAIVLLLVRQWTPTRKLISYML</sequence>
<protein>
    <submittedName>
        <fullName evidence="2">Uncharacterized protein</fullName>
    </submittedName>
</protein>
<organism evidence="2 3">
    <name type="scientific">Caerostris extrusa</name>
    <name type="common">Bark spider</name>
    <name type="synonym">Caerostris bankana</name>
    <dbReference type="NCBI Taxonomy" id="172846"/>
    <lineage>
        <taxon>Eukaryota</taxon>
        <taxon>Metazoa</taxon>
        <taxon>Ecdysozoa</taxon>
        <taxon>Arthropoda</taxon>
        <taxon>Chelicerata</taxon>
        <taxon>Arachnida</taxon>
        <taxon>Araneae</taxon>
        <taxon>Araneomorphae</taxon>
        <taxon>Entelegynae</taxon>
        <taxon>Araneoidea</taxon>
        <taxon>Araneidae</taxon>
        <taxon>Caerostris</taxon>
    </lineage>
</organism>
<keyword evidence="1" id="KW-1133">Transmembrane helix</keyword>